<evidence type="ECO:0000313" key="11">
    <source>
        <dbReference type="Proteomes" id="UP001615550"/>
    </source>
</evidence>
<dbReference type="SMART" id="SM00823">
    <property type="entry name" value="PKS_PP"/>
    <property type="match status" value="1"/>
</dbReference>
<name>A0ABW8DCK2_9GAMM</name>
<dbReference type="EMBL" id="JBGORX010000005">
    <property type="protein sequence ID" value="MFJ1269260.1"/>
    <property type="molecule type" value="Genomic_DNA"/>
</dbReference>
<protein>
    <submittedName>
        <fullName evidence="10">Phosphosulfolactate synthase</fullName>
        <ecNumber evidence="10">4.4.1.19</ecNumber>
    </submittedName>
</protein>
<dbReference type="Pfam" id="PF23024">
    <property type="entry name" value="AMP-dom_DIP2-like"/>
    <property type="match status" value="1"/>
</dbReference>
<sequence>MVLHHPKPENMVELLNLQAQTIAQDRLFFLNSSIGIEEQLNYPSLLIKAQSIAARIQQHTQAGDRVLLIYQPGLDFICAFYACLYAGVIAVPVYPPAEKKLIEKLQAVIQNAEPKIILSTESIIKQITKLKYVKALQNLPFVTYLMERFQENAYELTQWDFDKFTWINTDTIAANEAIDYKESLIKPENIAFLQYTSGSTGQPKGVMVSHSNLLNNLQFINEYYSAKQDSVCVIWLPPYHDMGLIGGILYPVFTGIPVYLMSPLTFLRNPATWLQAITTFKGTVTSAPNFAYALCNKKISEDIKAQLDLSSMHAFLNGAEPINAHVMDEFTRQFMSCGFKKEMFMPCYGLAENTLMVTGEQGGLTHYFNKEELRNHKLQEVSATDPTAQAVVCCGTLSEGTVLVDPQTLIPCSDQQIGEVWLSSPSVAHGYWNQEQETNTYFKATLPHTNEKNYLRTGDLGFTMNNRLFIMGRLKDLIIINGTNHYPHDIERSVETCHPAIRQGSCAAVSVTGTYQEELAVVVEINKNCPESELQPIISAVKEIILQDHSLSVHQIALINERSLPKTTSGKIRRRLIQSQLMDRQLETKLLWVIEPLPSEKILSSSHAGMSDTQQDEPPSPSEFMQNLRHTIHVELSDMLDIDSAIIDDNKNFAEFGLDSLMAVELEARLQNHLKSRCHLSEATVVNYPTINLLIEHIQTLLDKSASIETSSSTPFAFIKIPQHSLKPRTEGLTSLLDTGMHLMDTEHLLLMAADYIDVVKLGFGTSKLYPEPLLRQKIDLLKSANIHVCAGGTFFEVARRQNKIEEYFNECVRLGFNCLELSDGLAGIPLEEKINLISQAKNYGFVVLSEVGRKDAQQDSLLSIDDRLTEIKEQLNAGAWKIILEARESGTTGLFNTDTSIKTEDFERIITEINPQDLLFEAPIKHQQAWLINHLGVSVNLANIAPKDVLALEALRVSLRADTISKEAP</sequence>
<dbReference type="Pfam" id="PF00501">
    <property type="entry name" value="AMP-binding"/>
    <property type="match status" value="1"/>
</dbReference>
<feature type="domain" description="Carrier" evidence="9">
    <location>
        <begin position="623"/>
        <end position="702"/>
    </location>
</feature>
<evidence type="ECO:0000256" key="3">
    <source>
        <dbReference type="ARBA" id="ARBA00022450"/>
    </source>
</evidence>
<dbReference type="Gene3D" id="1.10.1200.10">
    <property type="entry name" value="ACP-like"/>
    <property type="match status" value="1"/>
</dbReference>
<dbReference type="InterPro" id="IPR009081">
    <property type="entry name" value="PP-bd_ACP"/>
</dbReference>
<dbReference type="PANTHER" id="PTHR22754">
    <property type="entry name" value="DISCO-INTERACTING PROTEIN 2 DIP2 -RELATED"/>
    <property type="match status" value="1"/>
</dbReference>
<evidence type="ECO:0000256" key="4">
    <source>
        <dbReference type="ARBA" id="ARBA00022553"/>
    </source>
</evidence>
<organism evidence="10 11">
    <name type="scientific">Legionella lytica</name>
    <dbReference type="NCBI Taxonomy" id="96232"/>
    <lineage>
        <taxon>Bacteria</taxon>
        <taxon>Pseudomonadati</taxon>
        <taxon>Pseudomonadota</taxon>
        <taxon>Gammaproteobacteria</taxon>
        <taxon>Legionellales</taxon>
        <taxon>Legionellaceae</taxon>
        <taxon>Legionella</taxon>
    </lineage>
</organism>
<feature type="region of interest" description="Disordered" evidence="8">
    <location>
        <begin position="604"/>
        <end position="623"/>
    </location>
</feature>
<dbReference type="InterPro" id="IPR003830">
    <property type="entry name" value="ComA_synth"/>
</dbReference>
<dbReference type="EC" id="4.4.1.19" evidence="10"/>
<evidence type="ECO:0000313" key="10">
    <source>
        <dbReference type="EMBL" id="MFJ1269260.1"/>
    </source>
</evidence>
<dbReference type="InterPro" id="IPR020845">
    <property type="entry name" value="AMP-binding_CS"/>
</dbReference>
<dbReference type="Pfam" id="PF02679">
    <property type="entry name" value="ComA"/>
    <property type="match status" value="1"/>
</dbReference>
<dbReference type="RefSeq" id="WP_400188084.1">
    <property type="nucleotide sequence ID" value="NZ_JBGORX010000005.1"/>
</dbReference>
<dbReference type="InterPro" id="IPR013785">
    <property type="entry name" value="Aldolase_TIM"/>
</dbReference>
<dbReference type="Gene3D" id="3.30.300.30">
    <property type="match status" value="1"/>
</dbReference>
<dbReference type="SMART" id="SM01294">
    <property type="entry name" value="PKS_PP_betabranch"/>
    <property type="match status" value="1"/>
</dbReference>
<keyword evidence="7" id="KW-0443">Lipid metabolism</keyword>
<keyword evidence="5" id="KW-0436">Ligase</keyword>
<reference evidence="10 11" key="1">
    <citation type="submission" date="2024-08" db="EMBL/GenBank/DDBJ databases">
        <title>Draft Genome Sequence of Legionella lytica strain DSB2004, Isolated From a Fire Sprinkler System.</title>
        <authorList>
            <person name="Everhart A.D."/>
            <person name="Kidane D.T."/>
            <person name="Farone A.L."/>
            <person name="Farone M.B."/>
        </authorList>
    </citation>
    <scope>NUCLEOTIDE SEQUENCE [LARGE SCALE GENOMIC DNA]</scope>
    <source>
        <strain evidence="10 11">DSB2004</strain>
    </source>
</reference>
<dbReference type="InterPro" id="IPR040097">
    <property type="entry name" value="FAAL/FAAC"/>
</dbReference>
<evidence type="ECO:0000256" key="8">
    <source>
        <dbReference type="SAM" id="MobiDB-lite"/>
    </source>
</evidence>
<gene>
    <name evidence="10" type="ORF">ACD661_11900</name>
</gene>
<comment type="caution">
    <text evidence="10">The sequence shown here is derived from an EMBL/GenBank/DDBJ whole genome shotgun (WGS) entry which is preliminary data.</text>
</comment>
<accession>A0ABW8DCK2</accession>
<dbReference type="InterPro" id="IPR042099">
    <property type="entry name" value="ANL_N_sf"/>
</dbReference>
<keyword evidence="10" id="KW-0456">Lyase</keyword>
<proteinExistence type="inferred from homology"/>
<dbReference type="SUPFAM" id="SSF102110">
    <property type="entry name" value="(2r)-phospho-3-sulfolactate synthase ComA"/>
    <property type="match status" value="1"/>
</dbReference>
<keyword evidence="11" id="KW-1185">Reference proteome</keyword>
<keyword evidence="3" id="KW-0596">Phosphopantetheine</keyword>
<evidence type="ECO:0000256" key="7">
    <source>
        <dbReference type="ARBA" id="ARBA00023098"/>
    </source>
</evidence>
<dbReference type="PROSITE" id="PS00455">
    <property type="entry name" value="AMP_BINDING"/>
    <property type="match status" value="1"/>
</dbReference>
<dbReference type="SUPFAM" id="SSF47336">
    <property type="entry name" value="ACP-like"/>
    <property type="match status" value="1"/>
</dbReference>
<keyword evidence="4" id="KW-0597">Phosphoprotein</keyword>
<dbReference type="PROSITE" id="PS50075">
    <property type="entry name" value="CARRIER"/>
    <property type="match status" value="1"/>
</dbReference>
<dbReference type="PANTHER" id="PTHR22754:SF32">
    <property type="entry name" value="DISCO-INTERACTING PROTEIN 2"/>
    <property type="match status" value="1"/>
</dbReference>
<comment type="similarity">
    <text evidence="2">Belongs to the phosphosulfolactate synthase family.</text>
</comment>
<comment type="similarity">
    <text evidence="1">Belongs to the ATP-dependent AMP-binding enzyme family.</text>
</comment>
<keyword evidence="6" id="KW-0276">Fatty acid metabolism</keyword>
<evidence type="ECO:0000256" key="5">
    <source>
        <dbReference type="ARBA" id="ARBA00022598"/>
    </source>
</evidence>
<dbReference type="InterPro" id="IPR020806">
    <property type="entry name" value="PKS_PP-bd"/>
</dbReference>
<dbReference type="InterPro" id="IPR036112">
    <property type="entry name" value="ComA_synth_sf"/>
</dbReference>
<evidence type="ECO:0000256" key="2">
    <source>
        <dbReference type="ARBA" id="ARBA00010424"/>
    </source>
</evidence>
<dbReference type="InterPro" id="IPR025110">
    <property type="entry name" value="AMP-bd_C"/>
</dbReference>
<dbReference type="Gene3D" id="3.20.20.70">
    <property type="entry name" value="Aldolase class I"/>
    <property type="match status" value="1"/>
</dbReference>
<dbReference type="CDD" id="cd05931">
    <property type="entry name" value="FAAL"/>
    <property type="match status" value="1"/>
</dbReference>
<evidence type="ECO:0000256" key="6">
    <source>
        <dbReference type="ARBA" id="ARBA00022832"/>
    </source>
</evidence>
<dbReference type="InterPro" id="IPR000873">
    <property type="entry name" value="AMP-dep_synth/lig_dom"/>
</dbReference>
<dbReference type="GO" id="GO:0043817">
    <property type="term" value="F:phosphosulfolactate synthase activity"/>
    <property type="evidence" value="ECO:0007669"/>
    <property type="project" value="UniProtKB-EC"/>
</dbReference>
<dbReference type="SUPFAM" id="SSF56801">
    <property type="entry name" value="Acetyl-CoA synthetase-like"/>
    <property type="match status" value="1"/>
</dbReference>
<dbReference type="InterPro" id="IPR045851">
    <property type="entry name" value="AMP-bd_C_sf"/>
</dbReference>
<dbReference type="Proteomes" id="UP001615550">
    <property type="component" value="Unassembled WGS sequence"/>
</dbReference>
<evidence type="ECO:0000256" key="1">
    <source>
        <dbReference type="ARBA" id="ARBA00006432"/>
    </source>
</evidence>
<evidence type="ECO:0000259" key="9">
    <source>
        <dbReference type="PROSITE" id="PS50075"/>
    </source>
</evidence>
<dbReference type="InterPro" id="IPR036736">
    <property type="entry name" value="ACP-like_sf"/>
</dbReference>
<dbReference type="Gene3D" id="3.40.50.12780">
    <property type="entry name" value="N-terminal domain of ligase-like"/>
    <property type="match status" value="1"/>
</dbReference>
<dbReference type="Pfam" id="PF00550">
    <property type="entry name" value="PP-binding"/>
    <property type="match status" value="1"/>
</dbReference>